<dbReference type="GO" id="GO:0008061">
    <property type="term" value="F:chitin binding"/>
    <property type="evidence" value="ECO:0007669"/>
    <property type="project" value="UniProtKB-KW"/>
</dbReference>
<comment type="caution">
    <text evidence="5">The sequence shown here is derived from an EMBL/GenBank/DDBJ whole genome shotgun (WGS) entry which is preliminary data.</text>
</comment>
<accession>A0AAN8UNJ2</accession>
<feature type="chain" id="PRO_5042967373" evidence="3">
    <location>
        <begin position="28"/>
        <end position="95"/>
    </location>
</feature>
<dbReference type="CDD" id="cd00118">
    <property type="entry name" value="LysM"/>
    <property type="match status" value="1"/>
</dbReference>
<feature type="signal peptide" evidence="3">
    <location>
        <begin position="1"/>
        <end position="27"/>
    </location>
</feature>
<dbReference type="Gene3D" id="3.10.350.10">
    <property type="entry name" value="LysM domain"/>
    <property type="match status" value="1"/>
</dbReference>
<keyword evidence="1" id="KW-0147">Chitin-binding</keyword>
<organism evidence="5 6">
    <name type="scientific">Dillenia turbinata</name>
    <dbReference type="NCBI Taxonomy" id="194707"/>
    <lineage>
        <taxon>Eukaryota</taxon>
        <taxon>Viridiplantae</taxon>
        <taxon>Streptophyta</taxon>
        <taxon>Embryophyta</taxon>
        <taxon>Tracheophyta</taxon>
        <taxon>Spermatophyta</taxon>
        <taxon>Magnoliopsida</taxon>
        <taxon>eudicotyledons</taxon>
        <taxon>Gunneridae</taxon>
        <taxon>Pentapetalae</taxon>
        <taxon>Dilleniales</taxon>
        <taxon>Dilleniaceae</taxon>
        <taxon>Dillenia</taxon>
    </lineage>
</organism>
<proteinExistence type="predicted"/>
<evidence type="ECO:0000256" key="3">
    <source>
        <dbReference type="SAM" id="SignalP"/>
    </source>
</evidence>
<reference evidence="5 6" key="1">
    <citation type="submission" date="2023-12" db="EMBL/GenBank/DDBJ databases">
        <title>A high-quality genome assembly for Dillenia turbinata (Dilleniales).</title>
        <authorList>
            <person name="Chanderbali A."/>
        </authorList>
    </citation>
    <scope>NUCLEOTIDE SEQUENCE [LARGE SCALE GENOMIC DNA]</scope>
    <source>
        <strain evidence="5">LSX21</strain>
        <tissue evidence="5">Leaf</tissue>
    </source>
</reference>
<evidence type="ECO:0000259" key="4">
    <source>
        <dbReference type="PROSITE" id="PS51782"/>
    </source>
</evidence>
<protein>
    <submittedName>
        <fullName evidence="5">LysM domain</fullName>
    </submittedName>
</protein>
<keyword evidence="6" id="KW-1185">Reference proteome</keyword>
<sequence length="95" mass="10290">MAKANKTMVLNMILVLSLLLIISVAESKRIGGFGLKEAKGTPTCETVYSVKSGDTCSGIQQEFNLTEQFFDAINPNLNCDALFVAQWICVDGTVN</sequence>
<name>A0AAN8UNJ2_9MAGN</name>
<dbReference type="InterPro" id="IPR018392">
    <property type="entry name" value="LysM"/>
</dbReference>
<dbReference type="PROSITE" id="PS51782">
    <property type="entry name" value="LYSM"/>
    <property type="match status" value="1"/>
</dbReference>
<dbReference type="EMBL" id="JBAMMX010000023">
    <property type="protein sequence ID" value="KAK6917454.1"/>
    <property type="molecule type" value="Genomic_DNA"/>
</dbReference>
<dbReference type="Proteomes" id="UP001370490">
    <property type="component" value="Unassembled WGS sequence"/>
</dbReference>
<dbReference type="PANTHER" id="PTHR34997">
    <property type="entry name" value="AM15"/>
    <property type="match status" value="1"/>
</dbReference>
<gene>
    <name evidence="5" type="ORF">RJ641_018205</name>
</gene>
<dbReference type="Pfam" id="PF01476">
    <property type="entry name" value="LysM"/>
    <property type="match status" value="1"/>
</dbReference>
<dbReference type="InterPro" id="IPR052210">
    <property type="entry name" value="LysM1-like"/>
</dbReference>
<keyword evidence="3" id="KW-0732">Signal</keyword>
<dbReference type="PANTHER" id="PTHR34997:SF1">
    <property type="entry name" value="PEPTIDOGLYCAN-BINDING LYSIN DOMAIN"/>
    <property type="match status" value="1"/>
</dbReference>
<evidence type="ECO:0000256" key="1">
    <source>
        <dbReference type="ARBA" id="ARBA00022669"/>
    </source>
</evidence>
<dbReference type="AlphaFoldDB" id="A0AAN8UNJ2"/>
<dbReference type="SUPFAM" id="SSF54106">
    <property type="entry name" value="LysM domain"/>
    <property type="match status" value="1"/>
</dbReference>
<dbReference type="InterPro" id="IPR036779">
    <property type="entry name" value="LysM_dom_sf"/>
</dbReference>
<evidence type="ECO:0000313" key="6">
    <source>
        <dbReference type="Proteomes" id="UP001370490"/>
    </source>
</evidence>
<evidence type="ECO:0000256" key="2">
    <source>
        <dbReference type="ARBA" id="ARBA00023026"/>
    </source>
</evidence>
<keyword evidence="2" id="KW-0843">Virulence</keyword>
<feature type="domain" description="LysM" evidence="4">
    <location>
        <begin position="46"/>
        <end position="90"/>
    </location>
</feature>
<dbReference type="SMART" id="SM00257">
    <property type="entry name" value="LysM"/>
    <property type="match status" value="1"/>
</dbReference>
<evidence type="ECO:0000313" key="5">
    <source>
        <dbReference type="EMBL" id="KAK6917454.1"/>
    </source>
</evidence>